<proteinExistence type="predicted"/>
<dbReference type="Proteomes" id="UP000198773">
    <property type="component" value="Unassembled WGS sequence"/>
</dbReference>
<dbReference type="OrthoDB" id="9997at2"/>
<evidence type="ECO:0000256" key="1">
    <source>
        <dbReference type="SAM" id="Phobius"/>
    </source>
</evidence>
<evidence type="ECO:0000313" key="2">
    <source>
        <dbReference type="EMBL" id="SEA57862.1"/>
    </source>
</evidence>
<dbReference type="RefSeq" id="WP_139243689.1">
    <property type="nucleotide sequence ID" value="NZ_FNRM01000004.1"/>
</dbReference>
<evidence type="ECO:0000313" key="3">
    <source>
        <dbReference type="Proteomes" id="UP000198773"/>
    </source>
</evidence>
<gene>
    <name evidence="2" type="ORF">SAMN04488051_10484</name>
</gene>
<reference evidence="2 3" key="1">
    <citation type="submission" date="2016-10" db="EMBL/GenBank/DDBJ databases">
        <authorList>
            <person name="de Groot N.N."/>
        </authorList>
    </citation>
    <scope>NUCLEOTIDE SEQUENCE [LARGE SCALE GENOMIC DNA]</scope>
    <source>
        <strain evidence="2 3">CGMCC 1.3430</strain>
    </source>
</reference>
<organism evidence="2 3">
    <name type="scientific">Alkalimonas amylolytica</name>
    <dbReference type="NCBI Taxonomy" id="152573"/>
    <lineage>
        <taxon>Bacteria</taxon>
        <taxon>Pseudomonadati</taxon>
        <taxon>Pseudomonadota</taxon>
        <taxon>Gammaproteobacteria</taxon>
        <taxon>Alkalimonas</taxon>
    </lineage>
</organism>
<feature type="transmembrane region" description="Helical" evidence="1">
    <location>
        <begin position="5"/>
        <end position="27"/>
    </location>
</feature>
<keyword evidence="1" id="KW-0472">Membrane</keyword>
<dbReference type="AlphaFoldDB" id="A0A1H4CCP5"/>
<dbReference type="STRING" id="152573.SAMN04488051_10484"/>
<sequence>MWKKLLRFVVKCTIGLCVLGVVLFWLITTKGQVDSRSLSSQDVVDSHQLVSSTLQQLRFSQNGIEVELAQPQLDALLNVASHTLHPVVFHGALGDFGVVVHVAMTLPRPFEQRLLHGYCLFSETRAGFAIDSCQLGKLPVPGMLAMLMLRTSVRIVFASPSDQQLLALLQQGRLSDGRLVFRQPDVSDIDLQLNPRLYSGRQLGRELLGTAAPLAPDVDVYLAALERLAEAYPQERRLAFFTQQLLLLALERSASEAQQEYEYRQALWALATGFGNRGFIRFANDGLGREAVPKLPGVVLAGRRDLTLHFLYSAVIKQVGNPYLADQIGRLKEIHDAADGGSGYSFVDIAANKAGIWFAEHLHQIDDVKVLTLDTAAFERAFFPEVRDLPEGLSEAQVQLLLGGLQGDGFQAVHQLIDSRVSELTLFKPD</sequence>
<keyword evidence="3" id="KW-1185">Reference proteome</keyword>
<keyword evidence="1" id="KW-1133">Transmembrane helix</keyword>
<name>A0A1H4CCP5_ALKAM</name>
<keyword evidence="1" id="KW-0812">Transmembrane</keyword>
<protein>
    <submittedName>
        <fullName evidence="2">Uncharacterized protein</fullName>
    </submittedName>
</protein>
<accession>A0A1H4CCP5</accession>
<dbReference type="EMBL" id="FNRM01000004">
    <property type="protein sequence ID" value="SEA57862.1"/>
    <property type="molecule type" value="Genomic_DNA"/>
</dbReference>